<organism evidence="1">
    <name type="scientific">Arundo donax</name>
    <name type="common">Giant reed</name>
    <name type="synonym">Donax arundinaceus</name>
    <dbReference type="NCBI Taxonomy" id="35708"/>
    <lineage>
        <taxon>Eukaryota</taxon>
        <taxon>Viridiplantae</taxon>
        <taxon>Streptophyta</taxon>
        <taxon>Embryophyta</taxon>
        <taxon>Tracheophyta</taxon>
        <taxon>Spermatophyta</taxon>
        <taxon>Magnoliopsida</taxon>
        <taxon>Liliopsida</taxon>
        <taxon>Poales</taxon>
        <taxon>Poaceae</taxon>
        <taxon>PACMAD clade</taxon>
        <taxon>Arundinoideae</taxon>
        <taxon>Arundineae</taxon>
        <taxon>Arundo</taxon>
    </lineage>
</organism>
<dbReference type="AlphaFoldDB" id="A0A0A9GEK4"/>
<name>A0A0A9GEK4_ARUDO</name>
<proteinExistence type="predicted"/>
<dbReference type="EMBL" id="GBRH01174964">
    <property type="protein sequence ID" value="JAE22932.1"/>
    <property type="molecule type" value="Transcribed_RNA"/>
</dbReference>
<reference evidence="1" key="2">
    <citation type="journal article" date="2015" name="Data Brief">
        <title>Shoot transcriptome of the giant reed, Arundo donax.</title>
        <authorList>
            <person name="Barrero R.A."/>
            <person name="Guerrero F.D."/>
            <person name="Moolhuijzen P."/>
            <person name="Goolsby J.A."/>
            <person name="Tidwell J."/>
            <person name="Bellgard S.E."/>
            <person name="Bellgard M.I."/>
        </authorList>
    </citation>
    <scope>NUCLEOTIDE SEQUENCE</scope>
    <source>
        <tissue evidence="1">Shoot tissue taken approximately 20 cm above the soil surface</tissue>
    </source>
</reference>
<reference evidence="1" key="1">
    <citation type="submission" date="2014-09" db="EMBL/GenBank/DDBJ databases">
        <authorList>
            <person name="Magalhaes I.L.F."/>
            <person name="Oliveira U."/>
            <person name="Santos F.R."/>
            <person name="Vidigal T.H.D.A."/>
            <person name="Brescovit A.D."/>
            <person name="Santos A.J."/>
        </authorList>
    </citation>
    <scope>NUCLEOTIDE SEQUENCE</scope>
    <source>
        <tissue evidence="1">Shoot tissue taken approximately 20 cm above the soil surface</tissue>
    </source>
</reference>
<sequence length="20" mass="2256">MGPSALPEVRSCSYTHIEDY</sequence>
<evidence type="ECO:0000313" key="1">
    <source>
        <dbReference type="EMBL" id="JAE22932.1"/>
    </source>
</evidence>
<accession>A0A0A9GEK4</accession>
<protein>
    <submittedName>
        <fullName evidence="1">TFCFD</fullName>
    </submittedName>
</protein>